<dbReference type="PANTHER" id="PTHR34296">
    <property type="entry name" value="TRANSCRIPTIONAL ACTIVATOR PROTEIN MED"/>
    <property type="match status" value="1"/>
</dbReference>
<comment type="subcellular location">
    <subcellularLocation>
        <location evidence="1">Cell membrane</location>
        <topology evidence="1">Lipid-anchor</topology>
    </subcellularLocation>
</comment>
<reference evidence="8 9" key="1">
    <citation type="submission" date="2020-05" db="EMBL/GenBank/DDBJ databases">
        <title>Streptobacillus felis strain LHL191014123.</title>
        <authorList>
            <person name="Fawzy A."/>
            <person name="Rau J."/>
            <person name="Risse K."/>
            <person name="Schauerte N."/>
            <person name="Geiger C."/>
            <person name="Blom J."/>
            <person name="Imirzalioglu C."/>
            <person name="Falgenhauer J."/>
            <person name="Bach A."/>
            <person name="Herden C."/>
            <person name="Eisenberg T."/>
        </authorList>
    </citation>
    <scope>NUCLEOTIDE SEQUENCE [LARGE SCALE GENOMIC DNA]</scope>
    <source>
        <strain evidence="8 9">LHL191014123</strain>
    </source>
</reference>
<dbReference type="PROSITE" id="PS51257">
    <property type="entry name" value="PROKAR_LIPOPROTEIN"/>
    <property type="match status" value="1"/>
</dbReference>
<proteinExistence type="inferred from homology"/>
<organism evidence="8 9">
    <name type="scientific">Streptobacillus felis</name>
    <dbReference type="NCBI Taxonomy" id="1384509"/>
    <lineage>
        <taxon>Bacteria</taxon>
        <taxon>Fusobacteriati</taxon>
        <taxon>Fusobacteriota</taxon>
        <taxon>Fusobacteriia</taxon>
        <taxon>Fusobacteriales</taxon>
        <taxon>Leptotrichiaceae</taxon>
        <taxon>Streptobacillus</taxon>
    </lineage>
</organism>
<evidence type="ECO:0000259" key="7">
    <source>
        <dbReference type="Pfam" id="PF02608"/>
    </source>
</evidence>
<dbReference type="Pfam" id="PF02608">
    <property type="entry name" value="Bmp"/>
    <property type="match status" value="1"/>
</dbReference>
<dbReference type="Gene3D" id="3.40.50.2300">
    <property type="match status" value="2"/>
</dbReference>
<accession>A0A7Z0PF44</accession>
<dbReference type="AlphaFoldDB" id="A0A7Z0PF44"/>
<dbReference type="InterPro" id="IPR003760">
    <property type="entry name" value="PnrA-like"/>
</dbReference>
<dbReference type="InterPro" id="IPR050957">
    <property type="entry name" value="BMP_lipoprotein"/>
</dbReference>
<evidence type="ECO:0000256" key="1">
    <source>
        <dbReference type="ARBA" id="ARBA00004193"/>
    </source>
</evidence>
<dbReference type="GO" id="GO:0005886">
    <property type="term" value="C:plasma membrane"/>
    <property type="evidence" value="ECO:0007669"/>
    <property type="project" value="UniProtKB-SubCell"/>
</dbReference>
<evidence type="ECO:0000313" key="8">
    <source>
        <dbReference type="EMBL" id="NYV27884.1"/>
    </source>
</evidence>
<keyword evidence="5" id="KW-0472">Membrane</keyword>
<keyword evidence="3" id="KW-1003">Cell membrane</keyword>
<keyword evidence="9" id="KW-1185">Reference proteome</keyword>
<dbReference type="PANTHER" id="PTHR34296:SF2">
    <property type="entry name" value="ABC TRANSPORTER GUANOSINE-BINDING PROTEIN NUPN"/>
    <property type="match status" value="1"/>
</dbReference>
<evidence type="ECO:0000256" key="5">
    <source>
        <dbReference type="ARBA" id="ARBA00023136"/>
    </source>
</evidence>
<dbReference type="InterPro" id="IPR028082">
    <property type="entry name" value="Peripla_BP_I"/>
</dbReference>
<name>A0A7Z0PF44_9FUSO</name>
<keyword evidence="4" id="KW-0732">Signal</keyword>
<gene>
    <name evidence="8" type="ORF">HP397_03480</name>
</gene>
<comment type="caution">
    <text evidence="8">The sequence shown here is derived from an EMBL/GenBank/DDBJ whole genome shotgun (WGS) entry which is preliminary data.</text>
</comment>
<comment type="similarity">
    <text evidence="2">Belongs to the BMP lipoprotein family.</text>
</comment>
<evidence type="ECO:0000313" key="9">
    <source>
        <dbReference type="Proteomes" id="UP000526184"/>
    </source>
</evidence>
<feature type="domain" description="ABC transporter substrate-binding protein PnrA-like" evidence="7">
    <location>
        <begin position="36"/>
        <end position="328"/>
    </location>
</feature>
<evidence type="ECO:0000256" key="4">
    <source>
        <dbReference type="ARBA" id="ARBA00022729"/>
    </source>
</evidence>
<sequence>MKKIITLMTFLFFFVFSCGNKEEVKEVSTAKKIAIVYSTGGKGDKSFNDSAYMGIQQAIKDFGIEVSEYEPKDTSDEAKNVLSEYAQTGEYELIIGIGFTITEALIAVGEEYPNQKFVMIDDVIEGKDNVLSIVYDEQEGTFLTGALAAMMTKTNTIGFIGGVEAPVIYRFATGYFQGAKYIKPDINVLISYINGSDSFNDPVAAKQLTEVIISKGADVVMHAAGASGSGVFKAVEEMKVYGIGVDSNQDGEVPGYILTSMIKRVDTGVYESIKSVLNNEFKGGVKYLGVKDNGLGVTDFEFTRDIIGQENIDKINSIIEDIKSGKIVVDPNGPVK</sequence>
<dbReference type="CDD" id="cd06354">
    <property type="entry name" value="PBP1_PrnA-like"/>
    <property type="match status" value="1"/>
</dbReference>
<dbReference type="RefSeq" id="WP_180135921.1">
    <property type="nucleotide sequence ID" value="NZ_JABMKT010000014.1"/>
</dbReference>
<evidence type="ECO:0000256" key="6">
    <source>
        <dbReference type="ARBA" id="ARBA00023288"/>
    </source>
</evidence>
<evidence type="ECO:0000256" key="2">
    <source>
        <dbReference type="ARBA" id="ARBA00008610"/>
    </source>
</evidence>
<keyword evidence="6" id="KW-0449">Lipoprotein</keyword>
<dbReference type="SUPFAM" id="SSF53822">
    <property type="entry name" value="Periplasmic binding protein-like I"/>
    <property type="match status" value="1"/>
</dbReference>
<dbReference type="EMBL" id="JABMKT010000014">
    <property type="protein sequence ID" value="NYV27884.1"/>
    <property type="molecule type" value="Genomic_DNA"/>
</dbReference>
<protein>
    <submittedName>
        <fullName evidence="8">BMP family ABC transporter substrate-binding protein</fullName>
    </submittedName>
</protein>
<evidence type="ECO:0000256" key="3">
    <source>
        <dbReference type="ARBA" id="ARBA00022475"/>
    </source>
</evidence>
<dbReference type="Proteomes" id="UP000526184">
    <property type="component" value="Unassembled WGS sequence"/>
</dbReference>